<reference evidence="3 4" key="1">
    <citation type="journal article" date="2012" name="Science">
        <title>The Paleozoic origin of enzymatic lignin decomposition reconstructed from 31 fungal genomes.</title>
        <authorList>
            <person name="Floudas D."/>
            <person name="Binder M."/>
            <person name="Riley R."/>
            <person name="Barry K."/>
            <person name="Blanchette R.A."/>
            <person name="Henrissat B."/>
            <person name="Martinez A.T."/>
            <person name="Otillar R."/>
            <person name="Spatafora J.W."/>
            <person name="Yadav J.S."/>
            <person name="Aerts A."/>
            <person name="Benoit I."/>
            <person name="Boyd A."/>
            <person name="Carlson A."/>
            <person name="Copeland A."/>
            <person name="Coutinho P.M."/>
            <person name="de Vries R.P."/>
            <person name="Ferreira P."/>
            <person name="Findley K."/>
            <person name="Foster B."/>
            <person name="Gaskell J."/>
            <person name="Glotzer D."/>
            <person name="Gorecki P."/>
            <person name="Heitman J."/>
            <person name="Hesse C."/>
            <person name="Hori C."/>
            <person name="Igarashi K."/>
            <person name="Jurgens J.A."/>
            <person name="Kallen N."/>
            <person name="Kersten P."/>
            <person name="Kohler A."/>
            <person name="Kuees U."/>
            <person name="Kumar T.K.A."/>
            <person name="Kuo A."/>
            <person name="LaButti K."/>
            <person name="Larrondo L.F."/>
            <person name="Lindquist E."/>
            <person name="Ling A."/>
            <person name="Lombard V."/>
            <person name="Lucas S."/>
            <person name="Lundell T."/>
            <person name="Martin R."/>
            <person name="McLaughlin D.J."/>
            <person name="Morgenstern I."/>
            <person name="Morin E."/>
            <person name="Murat C."/>
            <person name="Nagy L.G."/>
            <person name="Nolan M."/>
            <person name="Ohm R.A."/>
            <person name="Patyshakuliyeva A."/>
            <person name="Rokas A."/>
            <person name="Ruiz-Duenas F.J."/>
            <person name="Sabat G."/>
            <person name="Salamov A."/>
            <person name="Samejima M."/>
            <person name="Schmutz J."/>
            <person name="Slot J.C."/>
            <person name="St John F."/>
            <person name="Stenlid J."/>
            <person name="Sun H."/>
            <person name="Sun S."/>
            <person name="Syed K."/>
            <person name="Tsang A."/>
            <person name="Wiebenga A."/>
            <person name="Young D."/>
            <person name="Pisabarro A."/>
            <person name="Eastwood D.C."/>
            <person name="Martin F."/>
            <person name="Cullen D."/>
            <person name="Grigoriev I.V."/>
            <person name="Hibbett D.S."/>
        </authorList>
    </citation>
    <scope>NUCLEOTIDE SEQUENCE</scope>
    <source>
        <strain evidence="4">FP-58527</strain>
    </source>
</reference>
<gene>
    <name evidence="3" type="ORF">FOMPIDRAFT_100615</name>
</gene>
<name>S8E6D5_FOMSC</name>
<dbReference type="FunFam" id="1.10.1000.11:FF:000002">
    <property type="entry name" value="Cytohesin 1"/>
    <property type="match status" value="1"/>
</dbReference>
<dbReference type="EMBL" id="KE504151">
    <property type="protein sequence ID" value="EPT00188.1"/>
    <property type="molecule type" value="Genomic_DNA"/>
</dbReference>
<dbReference type="InterPro" id="IPR056604">
    <property type="entry name" value="GBF1-like_TPR"/>
</dbReference>
<evidence type="ECO:0000259" key="2">
    <source>
        <dbReference type="PROSITE" id="PS50190"/>
    </source>
</evidence>
<dbReference type="CDD" id="cd00171">
    <property type="entry name" value="Sec7"/>
    <property type="match status" value="1"/>
</dbReference>
<dbReference type="PANTHER" id="PTHR10663:SF388">
    <property type="entry name" value="GOLGI-SPECIFIC BREFELDIN A-RESISTANCE GUANINE NUCLEOTIDE EXCHANGE FACTOR 1"/>
    <property type="match status" value="1"/>
</dbReference>
<organism evidence="3 4">
    <name type="scientific">Fomitopsis schrenkii</name>
    <name type="common">Brown rot fungus</name>
    <dbReference type="NCBI Taxonomy" id="2126942"/>
    <lineage>
        <taxon>Eukaryota</taxon>
        <taxon>Fungi</taxon>
        <taxon>Dikarya</taxon>
        <taxon>Basidiomycota</taxon>
        <taxon>Agaricomycotina</taxon>
        <taxon>Agaricomycetes</taxon>
        <taxon>Polyporales</taxon>
        <taxon>Fomitopsis</taxon>
    </lineage>
</organism>
<dbReference type="PANTHER" id="PTHR10663">
    <property type="entry name" value="GUANYL-NUCLEOTIDE EXCHANGE FACTOR"/>
    <property type="match status" value="1"/>
</dbReference>
<feature type="region of interest" description="Disordered" evidence="1">
    <location>
        <begin position="247"/>
        <end position="289"/>
    </location>
</feature>
<dbReference type="InterPro" id="IPR032691">
    <property type="entry name" value="Mon2/Sec7/BIG1-like_HUS"/>
</dbReference>
<dbReference type="Gene3D" id="1.10.220.20">
    <property type="match status" value="1"/>
</dbReference>
<dbReference type="Proteomes" id="UP000015241">
    <property type="component" value="Unassembled WGS sequence"/>
</dbReference>
<dbReference type="InterPro" id="IPR023394">
    <property type="entry name" value="Sec7_C_sf"/>
</dbReference>
<dbReference type="OrthoDB" id="10258608at2759"/>
<dbReference type="SUPFAM" id="SSF48371">
    <property type="entry name" value="ARM repeat"/>
    <property type="match status" value="1"/>
</dbReference>
<dbReference type="HOGENOM" id="CLU_001204_3_1_1"/>
<evidence type="ECO:0000256" key="1">
    <source>
        <dbReference type="SAM" id="MobiDB-lite"/>
    </source>
</evidence>
<dbReference type="GO" id="GO:0005794">
    <property type="term" value="C:Golgi apparatus"/>
    <property type="evidence" value="ECO:0007669"/>
    <property type="project" value="UniProtKB-ARBA"/>
</dbReference>
<dbReference type="PROSITE" id="PS50190">
    <property type="entry name" value="SEC7"/>
    <property type="match status" value="1"/>
</dbReference>
<dbReference type="GO" id="GO:0005085">
    <property type="term" value="F:guanyl-nucleotide exchange factor activity"/>
    <property type="evidence" value="ECO:0007669"/>
    <property type="project" value="InterPro"/>
</dbReference>
<dbReference type="FunCoup" id="S8E6D5">
    <property type="interactions" value="575"/>
</dbReference>
<dbReference type="STRING" id="743788.S8E6D5"/>
<dbReference type="InterPro" id="IPR000904">
    <property type="entry name" value="Sec7_dom"/>
</dbReference>
<evidence type="ECO:0000313" key="3">
    <source>
        <dbReference type="EMBL" id="EPT00188.1"/>
    </source>
</evidence>
<accession>S8E6D5</accession>
<dbReference type="InterPro" id="IPR016024">
    <property type="entry name" value="ARM-type_fold"/>
</dbReference>
<dbReference type="eggNOG" id="KOG0928">
    <property type="taxonomic scope" value="Eukaryota"/>
</dbReference>
<feature type="compositionally biased region" description="Basic and acidic residues" evidence="1">
    <location>
        <begin position="255"/>
        <end position="265"/>
    </location>
</feature>
<feature type="domain" description="SEC7" evidence="2">
    <location>
        <begin position="548"/>
        <end position="738"/>
    </location>
</feature>
<dbReference type="InterPro" id="IPR035999">
    <property type="entry name" value="Sec7_dom_sf"/>
</dbReference>
<feature type="region of interest" description="Disordered" evidence="1">
    <location>
        <begin position="410"/>
        <end position="433"/>
    </location>
</feature>
<dbReference type="SUPFAM" id="SSF48425">
    <property type="entry name" value="Sec7 domain"/>
    <property type="match status" value="1"/>
</dbReference>
<sequence>MSTANTYSEDAVSVKHVVLSEILAVTSVMRKNSRWALSTRSYSTRDSALASSLGLRRVRQDSSNQSTSRGSTEQELMAGFQDLKRLLKDVEAVPSLPLPTVLSPFCAIIRSPLSTGPITSTALTSLHNFFVCGLIGPDALSLTAALSELSNAISRCKFETSDSSGDEVVLLKIMAVIQDTLCGPVGNLLGDVEVCEMLETVLTTCCQMRLSEILRRSAEATMHALVRTACSKLHVLDPAVEEAKLADNGYDADEQEGKMSVKASDEESTLCVETDGNADAPRTPRPTDGRPRYGLASIVELLRVVINVLDPNDRLHTDSIRLTVLRILNVALEASGTRLSAYPSLVTLIVDQGCKFLFQLARSDHFSVLQAALRTITTMLEIMRPKLKLQQELFLAFTIDRLAPPAPAKAQAAMGRPSPRPPTPIPSHLEQNVEQAPPTPRLLVAPAKGDTRELLLETLCLISRHPSFMVDLYVNYDCDMNCENMFERVIEFATKGIYPVEGLGGREALQQNAQDLCLDVVLGFVNHMACRAEGKSEPWPSHFTSPEHLQHAKSRKKLVLTGTARFNTKPKTGISFLEENKLIYTDPNEPRPLSLAKFLKNSARMDKRLLGDFLGRPENLEVLKAFLSLFEFKDISVADAMREMLETFRLPGEAQQIARITETFAEVYFAASPAEAKSQDAVYVLAYSIIMLNTDQHSPQIRKRMTIDDYKRNLKGVNDGSDFSQEYLQNIYDSIRKREIIMPEEHTGQAGFEYAWKELLARTRLTGELMMCNSSIFDVDMFKTVWKPVVSAIAYAFITFDDDYIIERAITGFRQCATLARHFGMADVFDYVVVQLSQATGLISDLPSSQVPNWPTVEVDGQSVTVSSLAVKFGTNLKGQLAAVVLFNIVNGNGNALREGWTQIFEMFQTLFIHSLLPTRMLQMEDFLGGVSIIPLRRSQPARQAQRADGLLSALSSYLMTPYSSSTEALVHEATDADVENTLSTIDCITSCRLDELYSQILQLDVDALVAAIRALEALAHERTVARLKQEADEVPAGSTYEEGPYTLPYDPASVFLLETMVSIACQTPQYIEELWPVIFEHLSALLSTPLQYSILLIERAVVGLLRLCYLLAARPTLRDQVFVSFDLLAGLPSQIATSVAEQVIAGLIRIVRTHQDIVRSSTEWNLVFALLRSTLGNHEAARQAFELMSALVNDGPGQHVTSDNYPGIVAVLDEFMTAATLTIDAQQQGRRNQTLNASNSPIVDRGRKAIDMLAEMKKYWASFAEAGIPQDLIWSQYVMPTITSLGRHSINVSREIRHAALVHLQRVVLGPFLPLNVADHAQVEELFRRVIFPLLEELLKPQVLMRDPMSLPETRLRASALLCKAFMHLEAREGQTADTKELWLQVLDLLDRLMHVDRRDQLYEAIPESLKNVVLVMNATGLLVQPMHPDTRDERQKQLWAATFERIQRFLPGFLLEVLPEPMPAHLTQAMAPAQPLSVPPTPVPS</sequence>
<keyword evidence="4" id="KW-1185">Reference proteome</keyword>
<dbReference type="Pfam" id="PF23325">
    <property type="entry name" value="TPR_28"/>
    <property type="match status" value="1"/>
</dbReference>
<dbReference type="Pfam" id="PF12783">
    <property type="entry name" value="Sec7-like_HUS"/>
    <property type="match status" value="1"/>
</dbReference>
<proteinExistence type="predicted"/>
<dbReference type="SMART" id="SM00222">
    <property type="entry name" value="Sec7"/>
    <property type="match status" value="1"/>
</dbReference>
<dbReference type="GO" id="GO:0032012">
    <property type="term" value="P:regulation of ARF protein signal transduction"/>
    <property type="evidence" value="ECO:0007669"/>
    <property type="project" value="InterPro"/>
</dbReference>
<dbReference type="GO" id="GO:0016192">
    <property type="term" value="P:vesicle-mediated transport"/>
    <property type="evidence" value="ECO:0007669"/>
    <property type="project" value="UniProtKB-ARBA"/>
</dbReference>
<dbReference type="Pfam" id="PF01369">
    <property type="entry name" value="Sec7"/>
    <property type="match status" value="1"/>
</dbReference>
<evidence type="ECO:0000313" key="4">
    <source>
        <dbReference type="Proteomes" id="UP000015241"/>
    </source>
</evidence>
<protein>
    <recommendedName>
        <fullName evidence="2">SEC7 domain-containing protein</fullName>
    </recommendedName>
</protein>
<dbReference type="Gene3D" id="1.10.1000.11">
    <property type="entry name" value="Arf Nucleotide-binding Site Opener,domain 2"/>
    <property type="match status" value="1"/>
</dbReference>
<dbReference type="InParanoid" id="S8E6D5"/>